<dbReference type="EMBL" id="JAVRFD010000007">
    <property type="protein sequence ID" value="MDT0544528.1"/>
    <property type="molecule type" value="Genomic_DNA"/>
</dbReference>
<sequence length="200" mass="20863">MLIETELTPLLRTDFHDDAAWQAARAAVAAPVGGGLVRADTEAVDDRRLAGLTSEQIVASIAPDAPYSVVVVADRWTMAEADMPLLVIALRDGAELRCVPEALWALLTDTGVRGMGLAEFLDDVGPDGLFRGTGGPRGLERRLAVLAELRGAAAAHQGAPHRPEIPGLSTATTAPGRPASPAFRAVPSAPAQPLRPPTTD</sequence>
<evidence type="ECO:0000256" key="1">
    <source>
        <dbReference type="SAM" id="MobiDB-lite"/>
    </source>
</evidence>
<feature type="region of interest" description="Disordered" evidence="1">
    <location>
        <begin position="155"/>
        <end position="200"/>
    </location>
</feature>
<protein>
    <recommendedName>
        <fullName evidence="2">DUF6924 domain-containing protein</fullName>
    </recommendedName>
</protein>
<name>A0ABU2XI09_9ACTN</name>
<comment type="caution">
    <text evidence="3">The sequence shown here is derived from an EMBL/GenBank/DDBJ whole genome shotgun (WGS) entry which is preliminary data.</text>
</comment>
<proteinExistence type="predicted"/>
<dbReference type="Proteomes" id="UP001180754">
    <property type="component" value="Unassembled WGS sequence"/>
</dbReference>
<evidence type="ECO:0000313" key="3">
    <source>
        <dbReference type="EMBL" id="MDT0544528.1"/>
    </source>
</evidence>
<accession>A0ABU2XI09</accession>
<evidence type="ECO:0000259" key="2">
    <source>
        <dbReference type="Pfam" id="PF21962"/>
    </source>
</evidence>
<gene>
    <name evidence="3" type="ORF">RND15_17710</name>
</gene>
<evidence type="ECO:0000313" key="4">
    <source>
        <dbReference type="Proteomes" id="UP001180754"/>
    </source>
</evidence>
<reference evidence="3" key="1">
    <citation type="submission" date="2024-05" db="EMBL/GenBank/DDBJ databases">
        <title>30 novel species of actinomycetes from the DSMZ collection.</title>
        <authorList>
            <person name="Nouioui I."/>
        </authorList>
    </citation>
    <scope>NUCLEOTIDE SEQUENCE</scope>
    <source>
        <strain evidence="3">DSM 41529</strain>
    </source>
</reference>
<dbReference type="RefSeq" id="WP_311724961.1">
    <property type="nucleotide sequence ID" value="NZ_JAVRFD010000007.1"/>
</dbReference>
<organism evidence="3 4">
    <name type="scientific">Streptomyces lonegramiae</name>
    <dbReference type="NCBI Taxonomy" id="3075524"/>
    <lineage>
        <taxon>Bacteria</taxon>
        <taxon>Bacillati</taxon>
        <taxon>Actinomycetota</taxon>
        <taxon>Actinomycetes</taxon>
        <taxon>Kitasatosporales</taxon>
        <taxon>Streptomycetaceae</taxon>
        <taxon>Streptomyces</taxon>
    </lineage>
</organism>
<feature type="domain" description="DUF6924" evidence="2">
    <location>
        <begin position="8"/>
        <end position="132"/>
    </location>
</feature>
<dbReference type="InterPro" id="IPR053832">
    <property type="entry name" value="DUF6924"/>
</dbReference>
<dbReference type="Pfam" id="PF21962">
    <property type="entry name" value="DUF6924"/>
    <property type="match status" value="1"/>
</dbReference>
<keyword evidence="4" id="KW-1185">Reference proteome</keyword>